<feature type="transmembrane region" description="Helical" evidence="6">
    <location>
        <begin position="87"/>
        <end position="107"/>
    </location>
</feature>
<dbReference type="EMBL" id="JBHTCO010000004">
    <property type="protein sequence ID" value="MFC7392339.1"/>
    <property type="molecule type" value="Genomic_DNA"/>
</dbReference>
<proteinExistence type="inferred from homology"/>
<comment type="similarity">
    <text evidence="2">Belongs to the SscA family.</text>
</comment>
<evidence type="ECO:0000313" key="7">
    <source>
        <dbReference type="EMBL" id="MFC7392339.1"/>
    </source>
</evidence>
<evidence type="ECO:0000256" key="3">
    <source>
        <dbReference type="ARBA" id="ARBA00022692"/>
    </source>
</evidence>
<protein>
    <submittedName>
        <fullName evidence="7">YjcZ family sporulation protein</fullName>
    </submittedName>
</protein>
<sequence>MYIYYILKIGDVYSLSLTFLYRKHPINFWADYHIKLLCKLYSRLNFNTKPTFRETKLSAHCLIKTAVDSIGYYIIIFSPIFKGAEYMGTFILILVLFILLVIVGIVIF</sequence>
<evidence type="ECO:0000256" key="6">
    <source>
        <dbReference type="SAM" id="Phobius"/>
    </source>
</evidence>
<dbReference type="Pfam" id="PF09680">
    <property type="entry name" value="YjcZ_2"/>
    <property type="match status" value="1"/>
</dbReference>
<keyword evidence="4 6" id="KW-1133">Transmembrane helix</keyword>
<name>A0ABW2PT95_9BACL</name>
<dbReference type="RefSeq" id="WP_380964372.1">
    <property type="nucleotide sequence ID" value="NZ_JBHTCO010000004.1"/>
</dbReference>
<evidence type="ECO:0000256" key="2">
    <source>
        <dbReference type="ARBA" id="ARBA00010221"/>
    </source>
</evidence>
<keyword evidence="8" id="KW-1185">Reference proteome</keyword>
<accession>A0ABW2PT95</accession>
<evidence type="ECO:0000256" key="1">
    <source>
        <dbReference type="ARBA" id="ARBA00004370"/>
    </source>
</evidence>
<keyword evidence="5 6" id="KW-0472">Membrane</keyword>
<comment type="caution">
    <text evidence="7">The sequence shown here is derived from an EMBL/GenBank/DDBJ whole genome shotgun (WGS) entry which is preliminary data.</text>
</comment>
<dbReference type="InterPro" id="IPR010070">
    <property type="entry name" value="YjcZ-like"/>
</dbReference>
<evidence type="ECO:0000256" key="5">
    <source>
        <dbReference type="ARBA" id="ARBA00023136"/>
    </source>
</evidence>
<dbReference type="Proteomes" id="UP001596505">
    <property type="component" value="Unassembled WGS sequence"/>
</dbReference>
<evidence type="ECO:0000256" key="4">
    <source>
        <dbReference type="ARBA" id="ARBA00022989"/>
    </source>
</evidence>
<dbReference type="NCBIfam" id="TIGR01732">
    <property type="entry name" value="tiny_TM_bacill"/>
    <property type="match status" value="1"/>
</dbReference>
<reference evidence="8" key="1">
    <citation type="journal article" date="2019" name="Int. J. Syst. Evol. Microbiol.">
        <title>The Global Catalogue of Microorganisms (GCM) 10K type strain sequencing project: providing services to taxonomists for standard genome sequencing and annotation.</title>
        <authorList>
            <consortium name="The Broad Institute Genomics Platform"/>
            <consortium name="The Broad Institute Genome Sequencing Center for Infectious Disease"/>
            <person name="Wu L."/>
            <person name="Ma J."/>
        </authorList>
    </citation>
    <scope>NUCLEOTIDE SEQUENCE [LARGE SCALE GENOMIC DNA]</scope>
    <source>
        <strain evidence="8">CGMCC 1.16305</strain>
    </source>
</reference>
<gene>
    <name evidence="7" type="ORF">ACFQRG_05030</name>
</gene>
<evidence type="ECO:0000313" key="8">
    <source>
        <dbReference type="Proteomes" id="UP001596505"/>
    </source>
</evidence>
<keyword evidence="3 6" id="KW-0812">Transmembrane</keyword>
<feature type="transmembrane region" description="Helical" evidence="6">
    <location>
        <begin position="61"/>
        <end position="81"/>
    </location>
</feature>
<organism evidence="7 8">
    <name type="scientific">Scopulibacillus cellulosilyticus</name>
    <dbReference type="NCBI Taxonomy" id="2665665"/>
    <lineage>
        <taxon>Bacteria</taxon>
        <taxon>Bacillati</taxon>
        <taxon>Bacillota</taxon>
        <taxon>Bacilli</taxon>
        <taxon>Bacillales</taxon>
        <taxon>Sporolactobacillaceae</taxon>
        <taxon>Scopulibacillus</taxon>
    </lineage>
</organism>
<comment type="subcellular location">
    <subcellularLocation>
        <location evidence="1">Membrane</location>
    </subcellularLocation>
</comment>